<gene>
    <name evidence="3" type="ORF">COT64_02050</name>
</gene>
<dbReference type="GO" id="GO:0016787">
    <property type="term" value="F:hydrolase activity"/>
    <property type="evidence" value="ECO:0007669"/>
    <property type="project" value="UniProtKB-KW"/>
</dbReference>
<dbReference type="InterPro" id="IPR015797">
    <property type="entry name" value="NUDIX_hydrolase-like_dom_sf"/>
</dbReference>
<evidence type="ECO:0000259" key="2">
    <source>
        <dbReference type="PROSITE" id="PS51462"/>
    </source>
</evidence>
<dbReference type="InterPro" id="IPR020084">
    <property type="entry name" value="NUDIX_hydrolase_CS"/>
</dbReference>
<keyword evidence="1" id="KW-0378">Hydrolase</keyword>
<evidence type="ECO:0000256" key="1">
    <source>
        <dbReference type="ARBA" id="ARBA00022801"/>
    </source>
</evidence>
<dbReference type="PANTHER" id="PTHR43736:SF1">
    <property type="entry name" value="DIHYDRONEOPTERIN TRIPHOSPHATE DIPHOSPHATASE"/>
    <property type="match status" value="1"/>
</dbReference>
<organism evidence="3 4">
    <name type="scientific">Candidatus Shapirobacteria bacterium CG09_land_8_20_14_0_10_39_12</name>
    <dbReference type="NCBI Taxonomy" id="1974885"/>
    <lineage>
        <taxon>Bacteria</taxon>
        <taxon>Candidatus Shapironibacteriota</taxon>
    </lineage>
</organism>
<dbReference type="Pfam" id="PF00293">
    <property type="entry name" value="NUDIX"/>
    <property type="match status" value="1"/>
</dbReference>
<dbReference type="SUPFAM" id="SSF55811">
    <property type="entry name" value="Nudix"/>
    <property type="match status" value="1"/>
</dbReference>
<dbReference type="PROSITE" id="PS00893">
    <property type="entry name" value="NUDIX_BOX"/>
    <property type="match status" value="1"/>
</dbReference>
<evidence type="ECO:0000313" key="4">
    <source>
        <dbReference type="Proteomes" id="UP000230775"/>
    </source>
</evidence>
<proteinExistence type="predicted"/>
<dbReference type="InterPro" id="IPR000086">
    <property type="entry name" value="NUDIX_hydrolase_dom"/>
</dbReference>
<accession>A0A2H0WPL2</accession>
<sequence>MQQNFNVQNYQLFQEISAGGVVILEKNGEQFIITIERKKMKDQCLPKGHQDPNESLQKTAIREVKEETGCEAQILTYLEPFTYSVKSDSNKTITIITVHWFLMKVIGGAEREANAEVKKINLTPIDGDFSFLTYDNDRMFIEKAKKVLKKLPNS</sequence>
<feature type="domain" description="Nudix hydrolase" evidence="2">
    <location>
        <begin position="14"/>
        <end position="146"/>
    </location>
</feature>
<name>A0A2H0WPL2_9BACT</name>
<dbReference type="Proteomes" id="UP000230775">
    <property type="component" value="Unassembled WGS sequence"/>
</dbReference>
<evidence type="ECO:0000313" key="3">
    <source>
        <dbReference type="EMBL" id="PIS14545.1"/>
    </source>
</evidence>
<dbReference type="PROSITE" id="PS51462">
    <property type="entry name" value="NUDIX"/>
    <property type="match status" value="1"/>
</dbReference>
<reference evidence="4" key="1">
    <citation type="submission" date="2017-09" db="EMBL/GenBank/DDBJ databases">
        <title>Depth-based differentiation of microbial function through sediment-hosted aquifers and enrichment of novel symbionts in the deep terrestrial subsurface.</title>
        <authorList>
            <person name="Probst A.J."/>
            <person name="Ladd B."/>
            <person name="Jarett J.K."/>
            <person name="Geller-Mcgrath D.E."/>
            <person name="Sieber C.M.K."/>
            <person name="Emerson J.B."/>
            <person name="Anantharaman K."/>
            <person name="Thomas B.C."/>
            <person name="Malmstrom R."/>
            <person name="Stieglmeier M."/>
            <person name="Klingl A."/>
            <person name="Woyke T."/>
            <person name="Ryan C.M."/>
            <person name="Banfield J.F."/>
        </authorList>
    </citation>
    <scope>NUCLEOTIDE SEQUENCE [LARGE SCALE GENOMIC DNA]</scope>
</reference>
<dbReference type="Gene3D" id="3.90.79.10">
    <property type="entry name" value="Nucleoside Triphosphate Pyrophosphohydrolase"/>
    <property type="match status" value="1"/>
</dbReference>
<comment type="caution">
    <text evidence="3">The sequence shown here is derived from an EMBL/GenBank/DDBJ whole genome shotgun (WGS) entry which is preliminary data.</text>
</comment>
<protein>
    <recommendedName>
        <fullName evidence="2">Nudix hydrolase domain-containing protein</fullName>
    </recommendedName>
</protein>
<dbReference type="EMBL" id="PEZI01000043">
    <property type="protein sequence ID" value="PIS14545.1"/>
    <property type="molecule type" value="Genomic_DNA"/>
</dbReference>
<dbReference type="AlphaFoldDB" id="A0A2H0WPL2"/>
<dbReference type="PANTHER" id="PTHR43736">
    <property type="entry name" value="ADP-RIBOSE PYROPHOSPHATASE"/>
    <property type="match status" value="1"/>
</dbReference>